<protein>
    <submittedName>
        <fullName evidence="3">Uncharacterized protein LOC116529916 isoform X1</fullName>
    </submittedName>
</protein>
<gene>
    <name evidence="3" type="primary">LOC116529916</name>
</gene>
<dbReference type="AlphaFoldDB" id="A0A6J3FE73"/>
<reference evidence="3" key="1">
    <citation type="submission" date="2025-08" db="UniProtKB">
        <authorList>
            <consortium name="RefSeq"/>
        </authorList>
    </citation>
    <scope>IDENTIFICATION</scope>
    <source>
        <tissue evidence="3">Blood</tissue>
    </source>
</reference>
<feature type="region of interest" description="Disordered" evidence="1">
    <location>
        <begin position="1"/>
        <end position="28"/>
    </location>
</feature>
<sequence length="332" mass="36072">MALGKQGKDAGSFGKHSPPAQHPLRAAAGVLHAAVSSSGPPVPRAAWAPAPALCNTVNPVSSRFQSNGRPSKFPSQWRSAVLNPSSHEAFQGWPDLEFKQQLRPPWSEQWPGLRMRRACPLAATVLHGSSEGSRAVQPPVSSRGRREEAQEESRSAPKSHPLSLPDISPRCPALAPSSCSGLLAGRCLQLLCGIQAPRRRTLAVDPLRSLIKALLSLLLICREDPPAERHALPAEAHRQPPGTRRAAFLPTRPPEEATTLPALALNPVAELQFRRCPVAQMWGRGGTIQKTGYVRMLSQGLREACLTHLTHENPTIITFMNYKRISILKLVT</sequence>
<keyword evidence="2" id="KW-1185">Reference proteome</keyword>
<evidence type="ECO:0000313" key="3">
    <source>
        <dbReference type="RefSeq" id="XP_032103717.1"/>
    </source>
</evidence>
<accession>A0A6J3FE73</accession>
<name>A0A6J3FE73_SAPAP</name>
<dbReference type="GeneID" id="116529916"/>
<feature type="compositionally biased region" description="Basic and acidic residues" evidence="1">
    <location>
        <begin position="144"/>
        <end position="155"/>
    </location>
</feature>
<feature type="region of interest" description="Disordered" evidence="1">
    <location>
        <begin position="128"/>
        <end position="165"/>
    </location>
</feature>
<evidence type="ECO:0000313" key="2">
    <source>
        <dbReference type="Proteomes" id="UP000504640"/>
    </source>
</evidence>
<organism evidence="2 3">
    <name type="scientific">Sapajus apella</name>
    <name type="common">Brown-capped capuchin</name>
    <name type="synonym">Cebus apella</name>
    <dbReference type="NCBI Taxonomy" id="9515"/>
    <lineage>
        <taxon>Eukaryota</taxon>
        <taxon>Metazoa</taxon>
        <taxon>Chordata</taxon>
        <taxon>Craniata</taxon>
        <taxon>Vertebrata</taxon>
        <taxon>Euteleostomi</taxon>
        <taxon>Mammalia</taxon>
        <taxon>Eutheria</taxon>
        <taxon>Euarchontoglires</taxon>
        <taxon>Primates</taxon>
        <taxon>Haplorrhini</taxon>
        <taxon>Platyrrhini</taxon>
        <taxon>Cebidae</taxon>
        <taxon>Cebinae</taxon>
        <taxon>Sapajus</taxon>
    </lineage>
</organism>
<evidence type="ECO:0000256" key="1">
    <source>
        <dbReference type="SAM" id="MobiDB-lite"/>
    </source>
</evidence>
<dbReference type="RefSeq" id="XP_032103717.1">
    <property type="nucleotide sequence ID" value="XM_032247826.1"/>
</dbReference>
<proteinExistence type="predicted"/>
<dbReference type="Proteomes" id="UP000504640">
    <property type="component" value="Unplaced"/>
</dbReference>